<dbReference type="RefSeq" id="WP_018472503.1">
    <property type="nucleotide sequence ID" value="NZ_BMWX01000002.1"/>
</dbReference>
<evidence type="ECO:0000313" key="1">
    <source>
        <dbReference type="EMBL" id="GGZ19430.1"/>
    </source>
</evidence>
<organism evidence="1 2">
    <name type="scientific">Echinicola pacifica</name>
    <dbReference type="NCBI Taxonomy" id="346377"/>
    <lineage>
        <taxon>Bacteria</taxon>
        <taxon>Pseudomonadati</taxon>
        <taxon>Bacteroidota</taxon>
        <taxon>Cytophagia</taxon>
        <taxon>Cytophagales</taxon>
        <taxon>Cyclobacteriaceae</taxon>
        <taxon>Echinicola</taxon>
    </lineage>
</organism>
<gene>
    <name evidence="1" type="ORF">GCM10007049_09810</name>
</gene>
<name>A0A918PQK3_9BACT</name>
<keyword evidence="2" id="KW-1185">Reference proteome</keyword>
<evidence type="ECO:0000313" key="2">
    <source>
        <dbReference type="Proteomes" id="UP000619457"/>
    </source>
</evidence>
<reference evidence="1" key="2">
    <citation type="submission" date="2020-09" db="EMBL/GenBank/DDBJ databases">
        <authorList>
            <person name="Sun Q."/>
            <person name="Kim S."/>
        </authorList>
    </citation>
    <scope>NUCLEOTIDE SEQUENCE</scope>
    <source>
        <strain evidence="1">KCTC 12368</strain>
    </source>
</reference>
<sequence>MTKLIPILIDNQRIIQLSQLTVDQANDLRSFLPVSSIRQLIYEGMELTDCIDFETYEYWFQSNHVGHYSASTIWDI</sequence>
<dbReference type="Proteomes" id="UP000619457">
    <property type="component" value="Unassembled WGS sequence"/>
</dbReference>
<comment type="caution">
    <text evidence="1">The sequence shown here is derived from an EMBL/GenBank/DDBJ whole genome shotgun (WGS) entry which is preliminary data.</text>
</comment>
<protein>
    <submittedName>
        <fullName evidence="1">Uncharacterized protein</fullName>
    </submittedName>
</protein>
<dbReference type="EMBL" id="BMWX01000002">
    <property type="protein sequence ID" value="GGZ19430.1"/>
    <property type="molecule type" value="Genomic_DNA"/>
</dbReference>
<accession>A0A918PQK3</accession>
<proteinExistence type="predicted"/>
<dbReference type="AlphaFoldDB" id="A0A918PQK3"/>
<reference evidence="1" key="1">
    <citation type="journal article" date="2014" name="Int. J. Syst. Evol. Microbiol.">
        <title>Complete genome sequence of Corynebacterium casei LMG S-19264T (=DSM 44701T), isolated from a smear-ripened cheese.</title>
        <authorList>
            <consortium name="US DOE Joint Genome Institute (JGI-PGF)"/>
            <person name="Walter F."/>
            <person name="Albersmeier A."/>
            <person name="Kalinowski J."/>
            <person name="Ruckert C."/>
        </authorList>
    </citation>
    <scope>NUCLEOTIDE SEQUENCE</scope>
    <source>
        <strain evidence="1">KCTC 12368</strain>
    </source>
</reference>